<comment type="similarity">
    <text evidence="2">Belongs to the outer membrane factor (OMF) (TC 1.B.17) family.</text>
</comment>
<evidence type="ECO:0000256" key="9">
    <source>
        <dbReference type="SAM" id="SignalP"/>
    </source>
</evidence>
<dbReference type="InterPro" id="IPR010130">
    <property type="entry name" value="T1SS_OMP_TolC"/>
</dbReference>
<evidence type="ECO:0000256" key="8">
    <source>
        <dbReference type="SAM" id="MobiDB-lite"/>
    </source>
</evidence>
<dbReference type="Gene3D" id="1.20.1600.10">
    <property type="entry name" value="Outer membrane efflux proteins (OEP)"/>
    <property type="match status" value="1"/>
</dbReference>
<evidence type="ECO:0000256" key="1">
    <source>
        <dbReference type="ARBA" id="ARBA00004442"/>
    </source>
</evidence>
<keyword evidence="11" id="KW-1185">Reference proteome</keyword>
<dbReference type="PANTHER" id="PTHR30026:SF20">
    <property type="entry name" value="OUTER MEMBRANE PROTEIN TOLC"/>
    <property type="match status" value="1"/>
</dbReference>
<feature type="signal peptide" evidence="9">
    <location>
        <begin position="1"/>
        <end position="19"/>
    </location>
</feature>
<keyword evidence="6" id="KW-0472">Membrane</keyword>
<accession>A0ABU7HQM6</accession>
<dbReference type="SUPFAM" id="SSF56954">
    <property type="entry name" value="Outer membrane efflux proteins (OEP)"/>
    <property type="match status" value="1"/>
</dbReference>
<keyword evidence="3" id="KW-0813">Transport</keyword>
<gene>
    <name evidence="10" type="ORF">V0R50_11440</name>
</gene>
<comment type="caution">
    <text evidence="10">The sequence shown here is derived from an EMBL/GenBank/DDBJ whole genome shotgun (WGS) entry which is preliminary data.</text>
</comment>
<dbReference type="NCBIfam" id="TIGR01844">
    <property type="entry name" value="type_I_sec_TolC"/>
    <property type="match status" value="1"/>
</dbReference>
<dbReference type="PANTHER" id="PTHR30026">
    <property type="entry name" value="OUTER MEMBRANE PROTEIN TOLC"/>
    <property type="match status" value="1"/>
</dbReference>
<dbReference type="RefSeq" id="WP_330074658.1">
    <property type="nucleotide sequence ID" value="NZ_JAZDQJ010000010.1"/>
</dbReference>
<evidence type="ECO:0000313" key="11">
    <source>
        <dbReference type="Proteomes" id="UP001335100"/>
    </source>
</evidence>
<evidence type="ECO:0000256" key="6">
    <source>
        <dbReference type="ARBA" id="ARBA00023136"/>
    </source>
</evidence>
<dbReference type="Pfam" id="PF02321">
    <property type="entry name" value="OEP"/>
    <property type="match status" value="2"/>
</dbReference>
<dbReference type="InterPro" id="IPR051906">
    <property type="entry name" value="TolC-like"/>
</dbReference>
<proteinExistence type="inferred from homology"/>
<dbReference type="EMBL" id="JAZDQJ010000010">
    <property type="protein sequence ID" value="MEE1933836.1"/>
    <property type="molecule type" value="Genomic_DNA"/>
</dbReference>
<organism evidence="10 11">
    <name type="scientific">Pseudomonas ulcerans</name>
    <dbReference type="NCBI Taxonomy" id="3115852"/>
    <lineage>
        <taxon>Bacteria</taxon>
        <taxon>Pseudomonadati</taxon>
        <taxon>Pseudomonadota</taxon>
        <taxon>Gammaproteobacteria</taxon>
        <taxon>Pseudomonadales</taxon>
        <taxon>Pseudomonadaceae</taxon>
        <taxon>Pseudomonas</taxon>
    </lineage>
</organism>
<feature type="chain" id="PRO_5046316404" evidence="9">
    <location>
        <begin position="20"/>
        <end position="464"/>
    </location>
</feature>
<protein>
    <submittedName>
        <fullName evidence="10">TolC family outer membrane protein</fullName>
    </submittedName>
</protein>
<dbReference type="Proteomes" id="UP001335100">
    <property type="component" value="Unassembled WGS sequence"/>
</dbReference>
<keyword evidence="4" id="KW-1134">Transmembrane beta strand</keyword>
<evidence type="ECO:0000256" key="3">
    <source>
        <dbReference type="ARBA" id="ARBA00022448"/>
    </source>
</evidence>
<reference evidence="10 11" key="1">
    <citation type="submission" date="2024-01" db="EMBL/GenBank/DDBJ databases">
        <title>Unpublished Manusciprt.</title>
        <authorList>
            <person name="Duman M."/>
            <person name="Valdes E.G."/>
            <person name="Ajmi N."/>
            <person name="Altun S."/>
            <person name="Saticioglu I.B."/>
        </authorList>
    </citation>
    <scope>NUCLEOTIDE SEQUENCE [LARGE SCALE GENOMIC DNA]</scope>
    <source>
        <strain evidence="10 11">148P</strain>
    </source>
</reference>
<evidence type="ECO:0000313" key="10">
    <source>
        <dbReference type="EMBL" id="MEE1933836.1"/>
    </source>
</evidence>
<keyword evidence="5" id="KW-0812">Transmembrane</keyword>
<comment type="subcellular location">
    <subcellularLocation>
        <location evidence="1">Cell outer membrane</location>
    </subcellularLocation>
</comment>
<name>A0ABU7HQM6_9PSED</name>
<sequence length="464" mass="50816">MPLMLLCFALLFTVLPAPAMSAARDEGTLLFAYEMARTHDAAYAAAQLDSDVGRERYVQGRSRLLPEISLDTQLARTETEYKVVGGQLDRRGNNQSFGIQLVQPVFRWQSWIAYEQGDRQRILSEIKVSIASQDLRLRVVEAYLDFLTSMETLRALDELKVSSRQQLASAKRGYELGDASIVDVQEAQSGLDQANASFIKARSTMDIARARIEKITGRPLYGARLPARPVELELHRLGDIRDWIKMAQVGNLTVQQKEVLLSIAAGEVQSRRAEGLPVVDLVMSRSMQQSPSASTERSDASSIGLRLSMAISSGGRTSSSVREAKALHAQSEYELEDNRQAAALEVREHWLGVTDGAALVKALESSERSASSAVKSNMLGFTLGARSGMDVLEAQTNLADVRGQLSKARYETLLSYIRLKSSVGGLSDEDVVWLDDLLSDATVSSDPRGMSPTLAHGRSTPPTP</sequence>
<keyword evidence="9" id="KW-0732">Signal</keyword>
<evidence type="ECO:0000256" key="4">
    <source>
        <dbReference type="ARBA" id="ARBA00022452"/>
    </source>
</evidence>
<evidence type="ECO:0000256" key="7">
    <source>
        <dbReference type="ARBA" id="ARBA00023237"/>
    </source>
</evidence>
<feature type="region of interest" description="Disordered" evidence="8">
    <location>
        <begin position="444"/>
        <end position="464"/>
    </location>
</feature>
<evidence type="ECO:0000256" key="5">
    <source>
        <dbReference type="ARBA" id="ARBA00022692"/>
    </source>
</evidence>
<evidence type="ECO:0000256" key="2">
    <source>
        <dbReference type="ARBA" id="ARBA00007613"/>
    </source>
</evidence>
<keyword evidence="7" id="KW-0998">Cell outer membrane</keyword>
<dbReference type="InterPro" id="IPR003423">
    <property type="entry name" value="OMP_efflux"/>
</dbReference>